<keyword evidence="2" id="KW-1185">Reference proteome</keyword>
<accession>A0A8H6A936</accession>
<proteinExistence type="predicted"/>
<dbReference type="OMA" id="KGEWNHW"/>
<sequence>MPASESSALRLVASAFAAIPIGFGINAFVRPDHALSFFEFEVPTSPAERDVVNSLMVVYGARDIFMGLALFSALLFGHAKSVGWILVSFSAVAFVDGYVCWTHGQGEWTHWGYAPILTVIGAAFLGLFDRR</sequence>
<comment type="caution">
    <text evidence="1">The sequence shown here is derived from an EMBL/GenBank/DDBJ whole genome shotgun (WGS) entry which is preliminary data.</text>
</comment>
<dbReference type="InterPro" id="IPR025363">
    <property type="entry name" value="DUF4267"/>
</dbReference>
<name>A0A5N6GAX9_PETAA</name>
<gene>
    <name evidence="1" type="ORF">ETB97_012818</name>
</gene>
<organism evidence="1 2">
    <name type="scientific">Petromyces alliaceus</name>
    <name type="common">Aspergillus alliaceus</name>
    <dbReference type="NCBI Taxonomy" id="209559"/>
    <lineage>
        <taxon>Eukaryota</taxon>
        <taxon>Fungi</taxon>
        <taxon>Dikarya</taxon>
        <taxon>Ascomycota</taxon>
        <taxon>Pezizomycotina</taxon>
        <taxon>Eurotiomycetes</taxon>
        <taxon>Eurotiomycetidae</taxon>
        <taxon>Eurotiales</taxon>
        <taxon>Aspergillaceae</taxon>
        <taxon>Aspergillus</taxon>
        <taxon>Aspergillus subgen. Circumdati</taxon>
    </lineage>
</organism>
<reference evidence="1 2" key="1">
    <citation type="submission" date="2019-04" db="EMBL/GenBank/DDBJ databases">
        <title>Aspergillus burnettii sp. nov., novel species from soil in southeast Queensland.</title>
        <authorList>
            <person name="Gilchrist C.L.M."/>
            <person name="Pitt J.I."/>
            <person name="Lange L."/>
            <person name="Lacey H.J."/>
            <person name="Vuong D."/>
            <person name="Midgley D.J."/>
            <person name="Greenfield P."/>
            <person name="Bradbury M."/>
            <person name="Lacey E."/>
            <person name="Busk P.K."/>
            <person name="Pilgaard B."/>
            <person name="Chooi Y.H."/>
            <person name="Piggott A.M."/>
        </authorList>
    </citation>
    <scope>NUCLEOTIDE SEQUENCE [LARGE SCALE GENOMIC DNA]</scope>
    <source>
        <strain evidence="1 2">FRR 5400</strain>
    </source>
</reference>
<evidence type="ECO:0000313" key="1">
    <source>
        <dbReference type="EMBL" id="KAF5861568.1"/>
    </source>
</evidence>
<dbReference type="Pfam" id="PF14087">
    <property type="entry name" value="DUF4267"/>
    <property type="match status" value="1"/>
</dbReference>
<dbReference type="AlphaFoldDB" id="A0A5N6GAX9"/>
<accession>A0A5N6GAX9</accession>
<evidence type="ECO:0000313" key="2">
    <source>
        <dbReference type="Proteomes" id="UP000541154"/>
    </source>
</evidence>
<dbReference type="EMBL" id="SPNV01000096">
    <property type="protein sequence ID" value="KAF5861568.1"/>
    <property type="molecule type" value="Genomic_DNA"/>
</dbReference>
<protein>
    <submittedName>
        <fullName evidence="1">Uncharacterized protein</fullName>
    </submittedName>
</protein>
<dbReference type="Proteomes" id="UP000541154">
    <property type="component" value="Unassembled WGS sequence"/>
</dbReference>